<evidence type="ECO:0000313" key="2">
    <source>
        <dbReference type="EMBL" id="TXS89208.1"/>
    </source>
</evidence>
<evidence type="ECO:0000256" key="1">
    <source>
        <dbReference type="SAM" id="MobiDB-lite"/>
    </source>
</evidence>
<evidence type="ECO:0000313" key="3">
    <source>
        <dbReference type="Proteomes" id="UP000321933"/>
    </source>
</evidence>
<protein>
    <submittedName>
        <fullName evidence="2">Uncharacterized protein</fullName>
    </submittedName>
</protein>
<dbReference type="AlphaFoldDB" id="A0A5C8ZL85"/>
<comment type="caution">
    <text evidence="2">The sequence shown here is derived from an EMBL/GenBank/DDBJ whole genome shotgun (WGS) entry which is preliminary data.</text>
</comment>
<keyword evidence="3" id="KW-1185">Reference proteome</keyword>
<accession>A0A5C8ZL85</accession>
<reference evidence="2 3" key="1">
    <citation type="submission" date="2019-08" db="EMBL/GenBank/DDBJ databases">
        <title>Parahaliea maris sp. nov., isolated from the surface seawater.</title>
        <authorList>
            <person name="Liu Y."/>
        </authorList>
    </citation>
    <scope>NUCLEOTIDE SEQUENCE [LARGE SCALE GENOMIC DNA]</scope>
    <source>
        <strain evidence="2 3">S2-26</strain>
    </source>
</reference>
<dbReference type="Proteomes" id="UP000321933">
    <property type="component" value="Unassembled WGS sequence"/>
</dbReference>
<dbReference type="OrthoDB" id="9795424at2"/>
<feature type="region of interest" description="Disordered" evidence="1">
    <location>
        <begin position="24"/>
        <end position="44"/>
    </location>
</feature>
<proteinExistence type="predicted"/>
<organism evidence="2 3">
    <name type="scientific">Parahaliea aestuarii</name>
    <dbReference type="NCBI Taxonomy" id="1852021"/>
    <lineage>
        <taxon>Bacteria</taxon>
        <taxon>Pseudomonadati</taxon>
        <taxon>Pseudomonadota</taxon>
        <taxon>Gammaproteobacteria</taxon>
        <taxon>Cellvibrionales</taxon>
        <taxon>Halieaceae</taxon>
        <taxon>Parahaliea</taxon>
    </lineage>
</organism>
<gene>
    <name evidence="2" type="ORF">FVW59_18980</name>
</gene>
<sequence length="105" mass="12276">MIARLTAPLASAFTLQQNGSESCLPTTYKQNARRRSGGSPREHRTDRLSAAFNNNLHEQEALTARYPGLCRYSIPFFKRCWTYLVFPQIQLRRLLIYGIYRYFII</sequence>
<name>A0A5C8ZL85_9GAMM</name>
<dbReference type="EMBL" id="VRYZ01000010">
    <property type="protein sequence ID" value="TXS89208.1"/>
    <property type="molecule type" value="Genomic_DNA"/>
</dbReference>